<reference evidence="2 3" key="1">
    <citation type="submission" date="2017-09" db="EMBL/GenBank/DDBJ databases">
        <title>WGS assembly of Aquilegia coerulea Goldsmith.</title>
        <authorList>
            <person name="Hodges S."/>
            <person name="Kramer E."/>
            <person name="Nordborg M."/>
            <person name="Tomkins J."/>
            <person name="Borevitz J."/>
            <person name="Derieg N."/>
            <person name="Yan J."/>
            <person name="Mihaltcheva S."/>
            <person name="Hayes R.D."/>
            <person name="Rokhsar D."/>
        </authorList>
    </citation>
    <scope>NUCLEOTIDE SEQUENCE [LARGE SCALE GENOMIC DNA]</scope>
    <source>
        <strain evidence="3">cv. Goldsmith</strain>
    </source>
</reference>
<organism evidence="2 3">
    <name type="scientific">Aquilegia coerulea</name>
    <name type="common">Rocky mountain columbine</name>
    <dbReference type="NCBI Taxonomy" id="218851"/>
    <lineage>
        <taxon>Eukaryota</taxon>
        <taxon>Viridiplantae</taxon>
        <taxon>Streptophyta</taxon>
        <taxon>Embryophyta</taxon>
        <taxon>Tracheophyta</taxon>
        <taxon>Spermatophyta</taxon>
        <taxon>Magnoliopsida</taxon>
        <taxon>Ranunculales</taxon>
        <taxon>Ranunculaceae</taxon>
        <taxon>Thalictroideae</taxon>
        <taxon>Aquilegia</taxon>
    </lineage>
</organism>
<proteinExistence type="predicted"/>
<keyword evidence="1" id="KW-1133">Transmembrane helix</keyword>
<evidence type="ECO:0000256" key="1">
    <source>
        <dbReference type="SAM" id="Phobius"/>
    </source>
</evidence>
<keyword evidence="1" id="KW-0472">Membrane</keyword>
<gene>
    <name evidence="2" type="ORF">AQUCO_05800075v1</name>
</gene>
<evidence type="ECO:0000313" key="3">
    <source>
        <dbReference type="Proteomes" id="UP000230069"/>
    </source>
</evidence>
<dbReference type="AlphaFoldDB" id="A0A2G5CEQ1"/>
<evidence type="ECO:0000313" key="2">
    <source>
        <dbReference type="EMBL" id="PIA29713.1"/>
    </source>
</evidence>
<keyword evidence="1" id="KW-0812">Transmembrane</keyword>
<feature type="transmembrane region" description="Helical" evidence="1">
    <location>
        <begin position="143"/>
        <end position="164"/>
    </location>
</feature>
<dbReference type="Proteomes" id="UP000230069">
    <property type="component" value="Unassembled WGS sequence"/>
</dbReference>
<dbReference type="InParanoid" id="A0A2G5CEQ1"/>
<dbReference type="PANTHER" id="PTHR35830">
    <property type="entry name" value="OS05G0299200 PROTEIN"/>
    <property type="match status" value="1"/>
</dbReference>
<dbReference type="STRING" id="218851.A0A2G5CEQ1"/>
<sequence length="475" mass="54215">MKIQWWRERTSFQFCDSVCSVMNTKSFTLCSSSSSTPQTISHFSPLQISNYLRRPRKNYYSNKPTKKSSQTSFDTSDQRLNLIIDVENIRNRASTSFRRFLLTSEYKLNRYYSSGNEAFNDFKTLVTVDNNKRLIISCRRSSIWFLANSMLWGFVIIFVFRFIVSKFRFWGFSGGYGNGSFVSKRDRSLGGREVVVGKMRLKQREGKKNKGFDFNVPINPISPSRDMARIKTNDAALQPRKWVSTVEELPQWWPDSAPSTTHPSMKNNQEFQKEANRLIRAIMDNRMCGEDMTGDDIIQFRRICKASGARVHIDTANARDSFYRVSIDFVLNSCCSSASSSTIPQIDDEDPRQFVSGLANSIELQNIRAARIVSAAVAARTRSWFLQAWALEMQGNRAEALMELSKISLIHQIFPPTESSPEMEMVAQGLEKHLRVEQRKHLFNLLAEFCGPPSKSAAEALGLINKPSAVEDIIN</sequence>
<accession>A0A2G5CEQ1</accession>
<protein>
    <submittedName>
        <fullName evidence="2">Uncharacterized protein</fullName>
    </submittedName>
</protein>
<dbReference type="OrthoDB" id="1898167at2759"/>
<keyword evidence="3" id="KW-1185">Reference proteome</keyword>
<name>A0A2G5CEQ1_AQUCA</name>
<dbReference type="EMBL" id="KZ305075">
    <property type="protein sequence ID" value="PIA29713.1"/>
    <property type="molecule type" value="Genomic_DNA"/>
</dbReference>
<dbReference type="PANTHER" id="PTHR35830:SF1">
    <property type="entry name" value="OS05G0299200 PROTEIN"/>
    <property type="match status" value="1"/>
</dbReference>